<dbReference type="Proteomes" id="UP000838756">
    <property type="component" value="Unassembled WGS sequence"/>
</dbReference>
<organism evidence="2 3">
    <name type="scientific">Pararge aegeria aegeria</name>
    <dbReference type="NCBI Taxonomy" id="348720"/>
    <lineage>
        <taxon>Eukaryota</taxon>
        <taxon>Metazoa</taxon>
        <taxon>Ecdysozoa</taxon>
        <taxon>Arthropoda</taxon>
        <taxon>Hexapoda</taxon>
        <taxon>Insecta</taxon>
        <taxon>Pterygota</taxon>
        <taxon>Neoptera</taxon>
        <taxon>Endopterygota</taxon>
        <taxon>Lepidoptera</taxon>
        <taxon>Glossata</taxon>
        <taxon>Ditrysia</taxon>
        <taxon>Papilionoidea</taxon>
        <taxon>Nymphalidae</taxon>
        <taxon>Satyrinae</taxon>
        <taxon>Satyrini</taxon>
        <taxon>Parargina</taxon>
        <taxon>Pararge</taxon>
    </lineage>
</organism>
<feature type="region of interest" description="Disordered" evidence="1">
    <location>
        <begin position="1"/>
        <end position="32"/>
    </location>
</feature>
<keyword evidence="3" id="KW-1185">Reference proteome</keyword>
<evidence type="ECO:0000313" key="3">
    <source>
        <dbReference type="Proteomes" id="UP000838756"/>
    </source>
</evidence>
<feature type="compositionally biased region" description="Gly residues" evidence="1">
    <location>
        <begin position="1"/>
        <end position="11"/>
    </location>
</feature>
<comment type="caution">
    <text evidence="2">The sequence shown here is derived from an EMBL/GenBank/DDBJ whole genome shotgun (WGS) entry which is preliminary data.</text>
</comment>
<proteinExistence type="predicted"/>
<evidence type="ECO:0000256" key="1">
    <source>
        <dbReference type="SAM" id="MobiDB-lite"/>
    </source>
</evidence>
<name>A0A8S4QEK4_9NEOP</name>
<accession>A0A8S4QEK4</accession>
<reference evidence="2" key="1">
    <citation type="submission" date="2022-03" db="EMBL/GenBank/DDBJ databases">
        <authorList>
            <person name="Lindestad O."/>
        </authorList>
    </citation>
    <scope>NUCLEOTIDE SEQUENCE</scope>
</reference>
<feature type="non-terminal residue" evidence="2">
    <location>
        <position position="32"/>
    </location>
</feature>
<evidence type="ECO:0000313" key="2">
    <source>
        <dbReference type="EMBL" id="CAH2209131.1"/>
    </source>
</evidence>
<dbReference type="EMBL" id="CAKXAJ010005402">
    <property type="protein sequence ID" value="CAH2209131.1"/>
    <property type="molecule type" value="Genomic_DNA"/>
</dbReference>
<dbReference type="AlphaFoldDB" id="A0A8S4QEK4"/>
<sequence>MLVAVGGGSGCSNGVRTAERSGNAGVATPAAS</sequence>
<protein>
    <submittedName>
        <fullName evidence="2">Jg2082 protein</fullName>
    </submittedName>
</protein>
<gene>
    <name evidence="2" type="primary">jg2082</name>
    <name evidence="2" type="ORF">PAEG_LOCUS1533</name>
</gene>